<proteinExistence type="predicted"/>
<dbReference type="InterPro" id="IPR040505">
    <property type="entry name" value="DUF5537"/>
</dbReference>
<reference evidence="1 2" key="1">
    <citation type="submission" date="2019-06" db="EMBL/GenBank/DDBJ databases">
        <title>A chromosome-scale genome assembly of the striped catfish, Pangasianodon hypophthalmus.</title>
        <authorList>
            <person name="Wen M."/>
            <person name="Zahm M."/>
            <person name="Roques C."/>
            <person name="Cabau C."/>
            <person name="Klopp C."/>
            <person name="Donnadieu C."/>
            <person name="Jouanno E."/>
            <person name="Avarre J.-C."/>
            <person name="Campet M."/>
            <person name="Ha T.T.T."/>
            <person name="Dugue R."/>
            <person name="Lampietro C."/>
            <person name="Louis A."/>
            <person name="Herpin A."/>
            <person name="Echchiki A."/>
            <person name="Berthelot C."/>
            <person name="Parey E."/>
            <person name="Roest-Crollius H."/>
            <person name="Braasch I."/>
            <person name="Postlethwait J."/>
            <person name="Bobe J."/>
            <person name="Montfort J."/>
            <person name="Bouchez O."/>
            <person name="Begum T."/>
            <person name="Schartl M."/>
            <person name="Guiguen Y."/>
        </authorList>
    </citation>
    <scope>NUCLEOTIDE SEQUENCE [LARGE SCALE GENOMIC DNA]</scope>
    <source>
        <strain evidence="1 2">Indonesia</strain>
        <tissue evidence="1">Blood</tissue>
    </source>
</reference>
<name>A0A5N5KRY1_PANHP</name>
<evidence type="ECO:0000313" key="2">
    <source>
        <dbReference type="Proteomes" id="UP000327468"/>
    </source>
</evidence>
<evidence type="ECO:0000313" key="1">
    <source>
        <dbReference type="EMBL" id="KAB5533165.1"/>
    </source>
</evidence>
<accession>A0A5N5KRY1</accession>
<dbReference type="AlphaFoldDB" id="A0A5N5KRY1"/>
<gene>
    <name evidence="1" type="ORF">PHYPO_G00128670</name>
</gene>
<protein>
    <submittedName>
        <fullName evidence="1">Uncharacterized protein</fullName>
    </submittedName>
</protein>
<keyword evidence="2" id="KW-1185">Reference proteome</keyword>
<comment type="caution">
    <text evidence="1">The sequence shown here is derived from an EMBL/GenBank/DDBJ whole genome shotgun (WGS) entry which is preliminary data.</text>
</comment>
<organism evidence="1 2">
    <name type="scientific">Pangasianodon hypophthalmus</name>
    <name type="common">Striped catfish</name>
    <name type="synonym">Helicophagus hypophthalmus</name>
    <dbReference type="NCBI Taxonomy" id="310915"/>
    <lineage>
        <taxon>Eukaryota</taxon>
        <taxon>Metazoa</taxon>
        <taxon>Chordata</taxon>
        <taxon>Craniata</taxon>
        <taxon>Vertebrata</taxon>
        <taxon>Euteleostomi</taxon>
        <taxon>Actinopterygii</taxon>
        <taxon>Neopterygii</taxon>
        <taxon>Teleostei</taxon>
        <taxon>Ostariophysi</taxon>
        <taxon>Siluriformes</taxon>
        <taxon>Pangasiidae</taxon>
        <taxon>Pangasianodon</taxon>
    </lineage>
</organism>
<dbReference type="Proteomes" id="UP000327468">
    <property type="component" value="Chromosome 22"/>
</dbReference>
<dbReference type="Pfam" id="PF17690">
    <property type="entry name" value="DUF5537"/>
    <property type="match status" value="1"/>
</dbReference>
<sequence length="283" mass="31873">MIKLRSKLTFRAIGNTDLDVLMSKYQAKRISVTEMRPLFSPKLREAVSRASQTPERDCNKNPNGAKYLRKNITNSKLSCFTLLPVEDTAEGVKFNVISSKKQQPNSLRRDIHAPVLSLSSENTQCHGFGRHFLFDPRWENGIFSNTHQHSKDEDLFFKHSILLPPVPNPACSVNRKESPFTVTESCTLVSVDGCRLNAVSSGPVSITAAPISARRISKNTRIKSRVCNLSTLKLTTTDQSYADPVLGASASFIQRLLEMSTMQEKTVRQEKIKELKKNRRHEL</sequence>
<dbReference type="EMBL" id="VFJC01000023">
    <property type="protein sequence ID" value="KAB5533165.1"/>
    <property type="molecule type" value="Genomic_DNA"/>
</dbReference>